<keyword evidence="2 3" id="KW-0802">TPR repeat</keyword>
<keyword evidence="5" id="KW-0732">Signal</keyword>
<dbReference type="InterPro" id="IPR011990">
    <property type="entry name" value="TPR-like_helical_dom_sf"/>
</dbReference>
<dbReference type="SMART" id="SM00028">
    <property type="entry name" value="TPR"/>
    <property type="match status" value="5"/>
</dbReference>
<feature type="repeat" description="TPR" evidence="3">
    <location>
        <begin position="179"/>
        <end position="212"/>
    </location>
</feature>
<feature type="chain" id="PRO_5030843479" evidence="5">
    <location>
        <begin position="31"/>
        <end position="363"/>
    </location>
</feature>
<dbReference type="SUPFAM" id="SSF48452">
    <property type="entry name" value="TPR-like"/>
    <property type="match status" value="2"/>
</dbReference>
<evidence type="ECO:0000256" key="3">
    <source>
        <dbReference type="PROSITE-ProRule" id="PRU00339"/>
    </source>
</evidence>
<dbReference type="Pfam" id="PF13432">
    <property type="entry name" value="TPR_16"/>
    <property type="match status" value="1"/>
</dbReference>
<feature type="coiled-coil region" evidence="4">
    <location>
        <begin position="53"/>
        <end position="80"/>
    </location>
</feature>
<dbReference type="PANTHER" id="PTHR44943:SF8">
    <property type="entry name" value="TPR REPEAT-CONTAINING PROTEIN MJ0263"/>
    <property type="match status" value="1"/>
</dbReference>
<feature type="repeat" description="TPR" evidence="3">
    <location>
        <begin position="213"/>
        <end position="246"/>
    </location>
</feature>
<dbReference type="PROSITE" id="PS50293">
    <property type="entry name" value="TPR_REGION"/>
    <property type="match status" value="1"/>
</dbReference>
<dbReference type="InterPro" id="IPR051685">
    <property type="entry name" value="Ycf3/AcsC/BcsC/TPR_MFPF"/>
</dbReference>
<feature type="signal peptide" evidence="5">
    <location>
        <begin position="1"/>
        <end position="30"/>
    </location>
</feature>
<comment type="caution">
    <text evidence="6">The sequence shown here is derived from an EMBL/GenBank/DDBJ whole genome shotgun (WGS) entry which is preliminary data.</text>
</comment>
<protein>
    <submittedName>
        <fullName evidence="6">Tetratricopeptide repeat protein</fullName>
    </submittedName>
</protein>
<dbReference type="Proteomes" id="UP000886069">
    <property type="component" value="Unassembled WGS sequence"/>
</dbReference>
<dbReference type="Gene3D" id="1.25.40.10">
    <property type="entry name" value="Tetratricopeptide repeat domain"/>
    <property type="match status" value="1"/>
</dbReference>
<evidence type="ECO:0000256" key="5">
    <source>
        <dbReference type="SAM" id="SignalP"/>
    </source>
</evidence>
<dbReference type="EMBL" id="DSEC01000499">
    <property type="protein sequence ID" value="HER44197.1"/>
    <property type="molecule type" value="Genomic_DNA"/>
</dbReference>
<evidence type="ECO:0000256" key="1">
    <source>
        <dbReference type="ARBA" id="ARBA00022737"/>
    </source>
</evidence>
<evidence type="ECO:0000256" key="4">
    <source>
        <dbReference type="SAM" id="Coils"/>
    </source>
</evidence>
<dbReference type="InterPro" id="IPR019734">
    <property type="entry name" value="TPR_rpt"/>
</dbReference>
<evidence type="ECO:0000256" key="2">
    <source>
        <dbReference type="ARBA" id="ARBA00022803"/>
    </source>
</evidence>
<evidence type="ECO:0000313" key="6">
    <source>
        <dbReference type="EMBL" id="HER44197.1"/>
    </source>
</evidence>
<name>A0A7V2AVU8_UNCEI</name>
<dbReference type="PROSITE" id="PS50005">
    <property type="entry name" value="TPR"/>
    <property type="match status" value="2"/>
</dbReference>
<organism evidence="6">
    <name type="scientific">Eiseniibacteriota bacterium</name>
    <dbReference type="NCBI Taxonomy" id="2212470"/>
    <lineage>
        <taxon>Bacteria</taxon>
        <taxon>Candidatus Eiseniibacteriota</taxon>
    </lineage>
</organism>
<gene>
    <name evidence="6" type="ORF">ENO08_07035</name>
</gene>
<dbReference type="PANTHER" id="PTHR44943">
    <property type="entry name" value="CELLULOSE SYNTHASE OPERON PROTEIN C"/>
    <property type="match status" value="1"/>
</dbReference>
<sequence>MTIPYIIPRRMRCAIAAIPALLLLFGCAPAPPETEVPARVEADAPSAEEIIVEAEARARNDQLDEAASMLEELVERERTNTTALRLLANVYSALGLREQSTETWARIALIEPYDPDAAYETALADARRGDWTGVRSKIIALETAGKAEGRHFLLIGEADLELGQKGEAKVYLAKAKGETRARYLLGTIYYGEGKYGRAEEEFAAVLRSDPDNPSAHLHMGWLAYRNGEHREALRHYREAVRLNPGDALPALSLAGLLEEMKRHGEAIEQYRDALSLPGIPPEEKRKAYNSFSRLLVEESRLAEAEQVIAEGLEEFPNSGGLYYQWGMLLLERGDRAGAVEKLKAAARDPVWKEPALRRMSSIR</sequence>
<reference evidence="6" key="1">
    <citation type="journal article" date="2020" name="mSystems">
        <title>Genome- and Community-Level Interaction Insights into Carbon Utilization and Element Cycling Functions of Hydrothermarchaeota in Hydrothermal Sediment.</title>
        <authorList>
            <person name="Zhou Z."/>
            <person name="Liu Y."/>
            <person name="Xu W."/>
            <person name="Pan J."/>
            <person name="Luo Z.H."/>
            <person name="Li M."/>
        </authorList>
    </citation>
    <scope>NUCLEOTIDE SEQUENCE [LARGE SCALE GENOMIC DNA]</scope>
    <source>
        <strain evidence="6">SpSt-1233</strain>
    </source>
</reference>
<keyword evidence="4" id="KW-0175">Coiled coil</keyword>
<proteinExistence type="predicted"/>
<accession>A0A7V2AVU8</accession>
<keyword evidence="1" id="KW-0677">Repeat</keyword>
<dbReference type="AlphaFoldDB" id="A0A7V2AVU8"/>